<feature type="transmembrane region" description="Helical" evidence="1">
    <location>
        <begin position="518"/>
        <end position="538"/>
    </location>
</feature>
<proteinExistence type="predicted"/>
<evidence type="ECO:0000313" key="3">
    <source>
        <dbReference type="EMBL" id="CQR48696.1"/>
    </source>
</evidence>
<protein>
    <recommendedName>
        <fullName evidence="2">CARDB domain-containing protein</fullName>
    </recommendedName>
</protein>
<gene>
    <name evidence="3" type="ORF">BN996_00143</name>
</gene>
<keyword evidence="1" id="KW-1133">Transmembrane helix</keyword>
<evidence type="ECO:0000313" key="4">
    <source>
        <dbReference type="Proteomes" id="UP000198902"/>
    </source>
</evidence>
<dbReference type="EMBL" id="CSTE01000001">
    <property type="protein sequence ID" value="CQR48696.1"/>
    <property type="molecule type" value="Genomic_DNA"/>
</dbReference>
<dbReference type="Proteomes" id="UP000198902">
    <property type="component" value="Unassembled WGS sequence"/>
</dbReference>
<evidence type="ECO:0000259" key="2">
    <source>
        <dbReference type="Pfam" id="PF07705"/>
    </source>
</evidence>
<keyword evidence="1" id="KW-0812">Transmembrane</keyword>
<dbReference type="InterPro" id="IPR011635">
    <property type="entry name" value="CARDB"/>
</dbReference>
<keyword evidence="4" id="KW-1185">Reference proteome</keyword>
<dbReference type="PANTHER" id="PTHR35902">
    <property type="entry name" value="S-LAYER DOMAIN-LIKE PROTEIN-RELATED"/>
    <property type="match status" value="1"/>
</dbReference>
<organism evidence="3 4">
    <name type="scientific">Haloferax massiliensis</name>
    <dbReference type="NCBI Taxonomy" id="1476858"/>
    <lineage>
        <taxon>Archaea</taxon>
        <taxon>Methanobacteriati</taxon>
        <taxon>Methanobacteriota</taxon>
        <taxon>Stenosarchaea group</taxon>
        <taxon>Halobacteria</taxon>
        <taxon>Halobacteriales</taxon>
        <taxon>Haloferacaceae</taxon>
        <taxon>Haloferax</taxon>
    </lineage>
</organism>
<keyword evidence="1" id="KW-0472">Membrane</keyword>
<reference evidence="4" key="1">
    <citation type="submission" date="2015-03" db="EMBL/GenBank/DDBJ databases">
        <authorList>
            <person name="Urmite Genomes"/>
        </authorList>
    </citation>
    <scope>NUCLEOTIDE SEQUENCE [LARGE SCALE GENOMIC DNA]</scope>
    <source>
        <strain evidence="4">Arc-Hr</strain>
    </source>
</reference>
<dbReference type="AlphaFoldDB" id="A0A0D6JLC0"/>
<dbReference type="PANTHER" id="PTHR35902:SF3">
    <property type="entry name" value="NPCBM-ASSOCIATED, NEW3 DOMAIN OF ALPHA-GALACTOSIDASE"/>
    <property type="match status" value="1"/>
</dbReference>
<dbReference type="InterPro" id="IPR013783">
    <property type="entry name" value="Ig-like_fold"/>
</dbReference>
<dbReference type="Pfam" id="PF07705">
    <property type="entry name" value="CARDB"/>
    <property type="match status" value="1"/>
</dbReference>
<accession>A0A0D6JLC0</accession>
<name>A0A0D6JLC0_9EURY</name>
<evidence type="ECO:0000256" key="1">
    <source>
        <dbReference type="SAM" id="Phobius"/>
    </source>
</evidence>
<feature type="domain" description="CARDB" evidence="2">
    <location>
        <begin position="170"/>
        <end position="277"/>
    </location>
</feature>
<sequence>MVRNKSAILLCVLVVTSIAAVPVSAESSVYGNPELSLSVSDNTYRSSESATLSIVASNNGRLEQGGPAQYEQEVQTAQSVQMKVLEEQIDAPIDVKTGTVTAGAIPDSGTGRFDFNIEIGAAEPGTYEIPVEVQYKYVRMVTYGNVDGPEYVWRTVTKEKSVTVEVEDRPQFEVVNDDNNAVFAGDTGQLSFTLENTGTRTATSSSVQLTTQSPTIFFGTTQNPQSSTSLYVPSLQPGERANLSVQVGAAGETQAGSYPVNLAVSYENQNGVTETSDTLTTGVTVNPERTFEIRDIETKRFRVDEGEAKINAQVVNTGSGSVSNVAVRIGDTAVVTPTNGESAIGDLGPGESQPVSFTVSIPASAEPGTNTFPFIVEYENQDGDVRTTSSPIRKSISIGAEQDPFTVVNVSTAVSPGTTETVDVEVQYNGEEPISAANAKLFVSDPISTSDDGAYLGEMQPGETKTATFTVSAGSEAIVKAYDASVEVRYDEADGDTKYTDGLPVGIALSPSSGGLPIPMSVIGVLALLGIGAIAVVYRRR</sequence>
<dbReference type="Gene3D" id="2.60.40.10">
    <property type="entry name" value="Immunoglobulins"/>
    <property type="match status" value="2"/>
</dbReference>